<keyword evidence="3" id="KW-1185">Reference proteome</keyword>
<protein>
    <submittedName>
        <fullName evidence="2">ATP-binding protein</fullName>
    </submittedName>
</protein>
<dbReference type="OrthoDB" id="9757917at2"/>
<accession>A0A5C8PDE7</accession>
<comment type="caution">
    <text evidence="2">The sequence shown here is derived from an EMBL/GenBank/DDBJ whole genome shotgun (WGS) entry which is preliminary data.</text>
</comment>
<gene>
    <name evidence="2" type="ORF">FHP25_28315</name>
</gene>
<dbReference type="Proteomes" id="UP000321638">
    <property type="component" value="Unassembled WGS sequence"/>
</dbReference>
<evidence type="ECO:0000313" key="3">
    <source>
        <dbReference type="Proteomes" id="UP000321638"/>
    </source>
</evidence>
<reference evidence="2 3" key="1">
    <citation type="submission" date="2019-06" db="EMBL/GenBank/DDBJ databases">
        <title>New taxonomy in bacterial strain CC-CFT640, isolated from vineyard.</title>
        <authorList>
            <person name="Lin S.-Y."/>
            <person name="Tsai C.-F."/>
            <person name="Young C.-C."/>
        </authorList>
    </citation>
    <scope>NUCLEOTIDE SEQUENCE [LARGE SCALE GENOMIC DNA]</scope>
    <source>
        <strain evidence="2 3">CC-CFT640</strain>
    </source>
</reference>
<dbReference type="AlphaFoldDB" id="A0A5C8PDE7"/>
<organism evidence="2 3">
    <name type="scientific">Vineibacter terrae</name>
    <dbReference type="NCBI Taxonomy" id="2586908"/>
    <lineage>
        <taxon>Bacteria</taxon>
        <taxon>Pseudomonadati</taxon>
        <taxon>Pseudomonadota</taxon>
        <taxon>Alphaproteobacteria</taxon>
        <taxon>Hyphomicrobiales</taxon>
        <taxon>Vineibacter</taxon>
    </lineage>
</organism>
<dbReference type="GO" id="GO:0005524">
    <property type="term" value="F:ATP binding"/>
    <property type="evidence" value="ECO:0007669"/>
    <property type="project" value="UniProtKB-KW"/>
</dbReference>
<name>A0A5C8PDE7_9HYPH</name>
<sequence>MTTTTTPWRNVVTPHDNIKQGKVKQSDFAASLADVLNSSGNPDYFDPVRFFNRTFLTGGLRQLAGEVVGRLTGQGDGDAVMQIQTPFGGGKTHTLITLYHLVKNGRACFDHPALKEYWFERGWKTPPAVPVAAFDGNQIGVGAVELEPGLSVQTMWGHLAWQLAGKAGYELVRNFDADRVSPDGNDIDKLLKFSKGGLIILDEVANYVETAAAVSVADSTLAAQTRTFLQRLTTRAGQHERVIVVATLPRSDGTQTHGTASLQVLQALQEVFGRVQKVREPVQGDEVHEIIRRRLFVPFGQDTDDKGTRTKKANNQDATIQAYIADLKARPQIPESAKERDYAERFKKSYPFHPSLLDILNLVGANPKLQRTRGVLRVLALLVADLLKKSHNGGLIQASDIDLTHEELRSELLELVDREFRSALEADIIGATANAPELDKQSPLMTQWHVAAGLATTTFLFTCEAGNGSRGATPAELHLASARPEIDFGTIPGVVLQMKERFHFINTEGERFRFSTTPNLNRILLDAKNGVDDEQVRERLGAELRKLLSAAPLSPYVWPESSGDIADSASNKLVVMPPERTLGVANRAETQAAVLDILNKSGTATRTRRNTLVFLIADESEVAALKERVRGLLATENVDTNRERHNLSKTQITQLQTEKANSSKGVRQQILRAYRHAAWGGSNGDPLKILDMGQPPATTDQNLTDLVVAFLKDKQKYLEQIAPILLVHPRKLQVWPEEEAALSLKALPNYFRQFTHLPILKDDDVLKQSIVEGVSMGTFALCEGATAADAKVVHYKDKIAATGVSLEDGHLLIRGALAEQKLVEQKAKDAGGTFIGTGPIGGVTVVAQPGGTSNGGTAPVGATGTSAKPVGGAKDKKARRVSLDAEVPFTDFHTFYTGIINALGRNADNIKIVVRVEASAENGFSPTVIEDTVKETLFNLFRSDDLLKIDEE</sequence>
<proteinExistence type="predicted"/>
<keyword evidence="2" id="KW-0547">Nucleotide-binding</keyword>
<dbReference type="InterPro" id="IPR007555">
    <property type="entry name" value="DUF499"/>
</dbReference>
<feature type="region of interest" description="Disordered" evidence="1">
    <location>
        <begin position="852"/>
        <end position="873"/>
    </location>
</feature>
<keyword evidence="2" id="KW-0067">ATP-binding</keyword>
<dbReference type="RefSeq" id="WP_147850359.1">
    <property type="nucleotide sequence ID" value="NZ_VDUZ01000039.1"/>
</dbReference>
<evidence type="ECO:0000313" key="2">
    <source>
        <dbReference type="EMBL" id="TXL71776.1"/>
    </source>
</evidence>
<evidence type="ECO:0000256" key="1">
    <source>
        <dbReference type="SAM" id="MobiDB-lite"/>
    </source>
</evidence>
<dbReference type="Pfam" id="PF04465">
    <property type="entry name" value="DUF499"/>
    <property type="match status" value="2"/>
</dbReference>
<dbReference type="EMBL" id="VDUZ01000039">
    <property type="protein sequence ID" value="TXL71776.1"/>
    <property type="molecule type" value="Genomic_DNA"/>
</dbReference>